<evidence type="ECO:0000313" key="3">
    <source>
        <dbReference type="Proteomes" id="UP000789405"/>
    </source>
</evidence>
<keyword evidence="3" id="KW-1185">Reference proteome</keyword>
<evidence type="ECO:0000313" key="2">
    <source>
        <dbReference type="EMBL" id="CAG8539447.1"/>
    </source>
</evidence>
<dbReference type="EMBL" id="CAJVPY010001860">
    <property type="protein sequence ID" value="CAG8539447.1"/>
    <property type="molecule type" value="Genomic_DNA"/>
</dbReference>
<sequence>WSRKVDEYFVIKKLNATPKSMNIIIEFLYGVDFNASHNMRTLLDTFSLADEMGIMVLRDGLKSYFIENIMTIMKNNPLLVLEFIKKFILYDDLKEVLLKALCLNPALLFNFDNKEIPENILHELISRSELCLEENLLLSRIIQWLLDTNGFPDKVYLMEYIRFNQITSDEINDIIRKYKKRRNINNEILSEVQERYEKFKNNNYDVRDGNFCLRSEIIDLDTAKKLITWISRKEYNKCWYKFELLFNMKHDGLKSETFHKNCDRKGPTIVIIKLLDGDLIGGYNPLDWEGENVWKKTSDSFLFQKNCRNYKKVNIKPESEGMAIRCGTAYGPTFGRNDLCIQDGSGFCMVKDSQYESLSVSGRFQMGYQTKIIYLCFSEDEFQCT</sequence>
<feature type="domain" description="TLDc" evidence="1">
    <location>
        <begin position="216"/>
        <end position="359"/>
    </location>
</feature>
<proteinExistence type="predicted"/>
<reference evidence="2" key="1">
    <citation type="submission" date="2021-06" db="EMBL/GenBank/DDBJ databases">
        <authorList>
            <person name="Kallberg Y."/>
            <person name="Tangrot J."/>
            <person name="Rosling A."/>
        </authorList>
    </citation>
    <scope>NUCLEOTIDE SEQUENCE</scope>
    <source>
        <strain evidence="2">MA453B</strain>
    </source>
</reference>
<accession>A0A9N9FIS1</accession>
<feature type="non-terminal residue" evidence="2">
    <location>
        <position position="1"/>
    </location>
</feature>
<dbReference type="Pfam" id="PF07534">
    <property type="entry name" value="TLD"/>
    <property type="match status" value="1"/>
</dbReference>
<dbReference type="Proteomes" id="UP000789405">
    <property type="component" value="Unassembled WGS sequence"/>
</dbReference>
<dbReference type="PROSITE" id="PS51886">
    <property type="entry name" value="TLDC"/>
    <property type="match status" value="1"/>
</dbReference>
<gene>
    <name evidence="2" type="ORF">DERYTH_LOCUS4732</name>
</gene>
<dbReference type="SMART" id="SM00584">
    <property type="entry name" value="TLDc"/>
    <property type="match status" value="1"/>
</dbReference>
<comment type="caution">
    <text evidence="2">The sequence shown here is derived from an EMBL/GenBank/DDBJ whole genome shotgun (WGS) entry which is preliminary data.</text>
</comment>
<dbReference type="AlphaFoldDB" id="A0A9N9FIS1"/>
<organism evidence="2 3">
    <name type="scientific">Dentiscutata erythropus</name>
    <dbReference type="NCBI Taxonomy" id="1348616"/>
    <lineage>
        <taxon>Eukaryota</taxon>
        <taxon>Fungi</taxon>
        <taxon>Fungi incertae sedis</taxon>
        <taxon>Mucoromycota</taxon>
        <taxon>Glomeromycotina</taxon>
        <taxon>Glomeromycetes</taxon>
        <taxon>Diversisporales</taxon>
        <taxon>Gigasporaceae</taxon>
        <taxon>Dentiscutata</taxon>
    </lineage>
</organism>
<dbReference type="InterPro" id="IPR006571">
    <property type="entry name" value="TLDc_dom"/>
</dbReference>
<evidence type="ECO:0000259" key="1">
    <source>
        <dbReference type="PROSITE" id="PS51886"/>
    </source>
</evidence>
<dbReference type="OrthoDB" id="25620at2759"/>
<protein>
    <submittedName>
        <fullName evidence="2">5864_t:CDS:1</fullName>
    </submittedName>
</protein>
<name>A0A9N9FIS1_9GLOM</name>